<dbReference type="Gene3D" id="3.30.70.1320">
    <property type="entry name" value="Multidrug efflux transporter AcrB pore domain like"/>
    <property type="match status" value="1"/>
</dbReference>
<dbReference type="PRINTS" id="PR00702">
    <property type="entry name" value="ACRIFLAVINRP"/>
</dbReference>
<organism evidence="2 3">
    <name type="scientific">Halioglobus japonicus</name>
    <dbReference type="NCBI Taxonomy" id="930805"/>
    <lineage>
        <taxon>Bacteria</taxon>
        <taxon>Pseudomonadati</taxon>
        <taxon>Pseudomonadota</taxon>
        <taxon>Gammaproteobacteria</taxon>
        <taxon>Cellvibrionales</taxon>
        <taxon>Halieaceae</taxon>
        <taxon>Halioglobus</taxon>
    </lineage>
</organism>
<evidence type="ECO:0000313" key="3">
    <source>
        <dbReference type="Proteomes" id="UP000235162"/>
    </source>
</evidence>
<accession>A0AAP8MEF6</accession>
<dbReference type="EMBL" id="PKUR01000002">
    <property type="protein sequence ID" value="PLW86335.1"/>
    <property type="molecule type" value="Genomic_DNA"/>
</dbReference>
<dbReference type="AlphaFoldDB" id="A0AAP8MEF6"/>
<dbReference type="Gene3D" id="3.30.70.1440">
    <property type="entry name" value="Multidrug efflux transporter AcrB pore domain"/>
    <property type="match status" value="1"/>
</dbReference>
<dbReference type="KEGG" id="hja:BST95_08830"/>
<dbReference type="GO" id="GO:0042910">
    <property type="term" value="F:xenobiotic transmembrane transporter activity"/>
    <property type="evidence" value="ECO:0007669"/>
    <property type="project" value="TreeGrafter"/>
</dbReference>
<gene>
    <name evidence="2" type="ORF">C0029_07870</name>
</gene>
<dbReference type="Proteomes" id="UP000235162">
    <property type="component" value="Unassembled WGS sequence"/>
</dbReference>
<evidence type="ECO:0000256" key="1">
    <source>
        <dbReference type="SAM" id="Phobius"/>
    </source>
</evidence>
<name>A0AAP8MEF6_9GAMM</name>
<feature type="transmembrane region" description="Helical" evidence="1">
    <location>
        <begin position="862"/>
        <end position="880"/>
    </location>
</feature>
<keyword evidence="1" id="KW-1133">Transmembrane helix</keyword>
<feature type="transmembrane region" description="Helical" evidence="1">
    <location>
        <begin position="459"/>
        <end position="478"/>
    </location>
</feature>
<dbReference type="GO" id="GO:0005886">
    <property type="term" value="C:plasma membrane"/>
    <property type="evidence" value="ECO:0007669"/>
    <property type="project" value="TreeGrafter"/>
</dbReference>
<keyword evidence="3" id="KW-1185">Reference proteome</keyword>
<dbReference type="PANTHER" id="PTHR32063:SF33">
    <property type="entry name" value="RND SUPERFAMILY EFFLUX PUMP PERMEASE COMPONENT"/>
    <property type="match status" value="1"/>
</dbReference>
<feature type="transmembrane region" description="Helical" evidence="1">
    <location>
        <begin position="959"/>
        <end position="978"/>
    </location>
</feature>
<proteinExistence type="predicted"/>
<dbReference type="PANTHER" id="PTHR32063">
    <property type="match status" value="1"/>
</dbReference>
<evidence type="ECO:0000313" key="2">
    <source>
        <dbReference type="EMBL" id="PLW86335.1"/>
    </source>
</evidence>
<keyword evidence="1" id="KW-0812">Transmembrane</keyword>
<dbReference type="SUPFAM" id="SSF82866">
    <property type="entry name" value="Multidrug efflux transporter AcrB transmembrane domain"/>
    <property type="match status" value="2"/>
</dbReference>
<comment type="caution">
    <text evidence="2">The sequence shown here is derived from an EMBL/GenBank/DDBJ whole genome shotgun (WGS) entry which is preliminary data.</text>
</comment>
<dbReference type="InterPro" id="IPR001036">
    <property type="entry name" value="Acrflvin-R"/>
</dbReference>
<feature type="transmembrane region" description="Helical" evidence="1">
    <location>
        <begin position="990"/>
        <end position="1015"/>
    </location>
</feature>
<dbReference type="RefSeq" id="WP_084198949.1">
    <property type="nucleotide sequence ID" value="NZ_BMYL01000002.1"/>
</dbReference>
<feature type="transmembrane region" description="Helical" evidence="1">
    <location>
        <begin position="431"/>
        <end position="447"/>
    </location>
</feature>
<dbReference type="Gene3D" id="3.30.2090.10">
    <property type="entry name" value="Multidrug efflux transporter AcrB TolC docking domain, DN and DC subdomains"/>
    <property type="match status" value="2"/>
</dbReference>
<dbReference type="Gene3D" id="1.20.1640.10">
    <property type="entry name" value="Multidrug efflux transporter AcrB transmembrane domain"/>
    <property type="match status" value="2"/>
</dbReference>
<dbReference type="Gene3D" id="3.30.70.1430">
    <property type="entry name" value="Multidrug efflux transporter AcrB pore domain"/>
    <property type="match status" value="2"/>
</dbReference>
<sequence length="1041" mass="115642">MRRIVSWWVENPVAANLLMIGILLSGYLGLQAMEKEAFPQVKINQAQINVAWPGANPQEMEEQVISRIEQALEDVDRVFHYYSTATEGFGEISVSTYPNVDINEFINEVKNAVDSVTSLPRDMEPPRVQRMRNREEMLRVVVFGDISERELTRLAEDLKDDMASLPFVSTIELFGTRSEEVSVELSESAMRRYGLTFSEVADAIRANSINLSSGRVRTETGDVQLRARNLADSQTDFERIVIRQTSEGAVVRVGDVARVIDGYEDNEILATLNGMPAVLLQVQATDNMQVVKASDAVHAWMEETRPTLPKGVDLSMWFDTADIYKSRMDLISESSFLGLFLVFLVLILSLRPKVALWVTAGIAVAFLGTFSMLPMNDVSMNIMSTFAFLLVLGIVVDDAIVVGESIHHEAHVSGGGPQSAVDGAMAVSRPVFFAVITTIIAFAPWLFVTGETAQVTRQISIVITVALVISLIEAFFILPSHLRHLEPRKELHGLARVQQKIEHSIINFGQTRFRPLLQSAVNNRYLTASIFLGGFVLAIGIFSSGWVRFYFMPEVESETIYINVTLPTGSPYSRALEVLDHLQDAERRLIEEVDQKAEASGEGSGKLIEGWYTRSRRDSVIAIVKLAPPEIRDLSAKEAAERFRELVGEIPDADEIDVNYTIMNGGGADVTYLLKHKDPVSLANASRDLQAALRSYEGTFFVRDSQRGEADEILLNLRPGAEKLGITLADVSRQVRQAYYGEEVQRLPRANGDVKVMVRYPSEHRSNLASLNNFRIRTADGREVPLLSVVEVEIAKGAQRIRRRDGERYIRVRADMDHDLMGDITDDIKETVLPKLEEDYPGLIILKGGQQEEEELFFNEIMALYAVALFIMYALIAVAFHSYWLPLLVMTAIPFGFMGAVFGHLIFGTPMALFSWFGIGAAAGVVVNDNLVLVDYIGRLRKQGKSIVDAIVEAGVLRFRPILLTTVTTFVGLMPIMAERSTDAQFLKPAVLSLAFGVLFALFVTLLMVPALYAIGGDCSRGIAWVKAKLFGSKTNPAEQH</sequence>
<dbReference type="SUPFAM" id="SSF82714">
    <property type="entry name" value="Multidrug efflux transporter AcrB TolC docking domain, DN and DC subdomains"/>
    <property type="match status" value="2"/>
</dbReference>
<reference evidence="2 3" key="1">
    <citation type="submission" date="2018-01" db="EMBL/GenBank/DDBJ databases">
        <title>The draft genome sequence of Halioglobus japonicus S1-36.</title>
        <authorList>
            <person name="Du Z.-J."/>
            <person name="Shi M.-J."/>
        </authorList>
    </citation>
    <scope>NUCLEOTIDE SEQUENCE [LARGE SCALE GENOMIC DNA]</scope>
    <source>
        <strain evidence="2 3">S1-36</strain>
    </source>
</reference>
<feature type="transmembrane region" description="Helical" evidence="1">
    <location>
        <begin position="887"/>
        <end position="907"/>
    </location>
</feature>
<feature type="transmembrane region" description="Helical" evidence="1">
    <location>
        <begin position="525"/>
        <end position="547"/>
    </location>
</feature>
<protein>
    <submittedName>
        <fullName evidence="2">AcrB/AcrD/AcrF family protein</fullName>
    </submittedName>
</protein>
<dbReference type="SUPFAM" id="SSF82693">
    <property type="entry name" value="Multidrug efflux transporter AcrB pore domain, PN1, PN2, PC1 and PC2 subdomains"/>
    <property type="match status" value="2"/>
</dbReference>
<feature type="transmembrane region" description="Helical" evidence="1">
    <location>
        <begin position="12"/>
        <end position="30"/>
    </location>
</feature>
<dbReference type="InterPro" id="IPR027463">
    <property type="entry name" value="AcrB_DN_DC_subdom"/>
</dbReference>
<feature type="transmembrane region" description="Helical" evidence="1">
    <location>
        <begin position="330"/>
        <end position="348"/>
    </location>
</feature>
<feature type="transmembrane region" description="Helical" evidence="1">
    <location>
        <begin position="913"/>
        <end position="938"/>
    </location>
</feature>
<dbReference type="Pfam" id="PF00873">
    <property type="entry name" value="ACR_tran"/>
    <property type="match status" value="1"/>
</dbReference>
<feature type="transmembrane region" description="Helical" evidence="1">
    <location>
        <begin position="354"/>
        <end position="373"/>
    </location>
</feature>
<keyword evidence="1" id="KW-0472">Membrane</keyword>